<gene>
    <name evidence="7" type="ORF">ATB98_14950</name>
</gene>
<keyword evidence="3 5" id="KW-1133">Transmembrane helix</keyword>
<protein>
    <submittedName>
        <fullName evidence="7">Polysaccharide biosynthesis protein GtrA</fullName>
    </submittedName>
</protein>
<evidence type="ECO:0000313" key="8">
    <source>
        <dbReference type="Proteomes" id="UP000078507"/>
    </source>
</evidence>
<evidence type="ECO:0000259" key="6">
    <source>
        <dbReference type="Pfam" id="PF04138"/>
    </source>
</evidence>
<feature type="domain" description="GtrA/DPMS transmembrane" evidence="6">
    <location>
        <begin position="9"/>
        <end position="131"/>
    </location>
</feature>
<dbReference type="InterPro" id="IPR007267">
    <property type="entry name" value="GtrA_DPMS_TM"/>
</dbReference>
<evidence type="ECO:0000256" key="2">
    <source>
        <dbReference type="ARBA" id="ARBA00022692"/>
    </source>
</evidence>
<evidence type="ECO:0000256" key="1">
    <source>
        <dbReference type="ARBA" id="ARBA00004141"/>
    </source>
</evidence>
<keyword evidence="8" id="KW-1185">Reference proteome</keyword>
<dbReference type="AlphaFoldDB" id="A0A178YSZ2"/>
<feature type="transmembrane region" description="Helical" evidence="5">
    <location>
        <begin position="76"/>
        <end position="93"/>
    </location>
</feature>
<evidence type="ECO:0000313" key="7">
    <source>
        <dbReference type="EMBL" id="OAP50497.1"/>
    </source>
</evidence>
<dbReference type="Proteomes" id="UP000078507">
    <property type="component" value="Unassembled WGS sequence"/>
</dbReference>
<comment type="subcellular location">
    <subcellularLocation>
        <location evidence="1">Membrane</location>
        <topology evidence="1">Multi-pass membrane protein</topology>
    </subcellularLocation>
</comment>
<accession>A0A178YSZ2</accession>
<reference evidence="7 8" key="1">
    <citation type="submission" date="2015-11" db="EMBL/GenBank/DDBJ databases">
        <title>Ensifer anhuiense sp. nov., an effective nitrogen fixation bacterium with Glycine soja.</title>
        <authorList>
            <person name="Yan H."/>
            <person name="Chen W."/>
        </authorList>
    </citation>
    <scope>NUCLEOTIDE SEQUENCE [LARGE SCALE GENOMIC DNA]</scope>
    <source>
        <strain evidence="7 8">LMG 7837</strain>
    </source>
</reference>
<dbReference type="RefSeq" id="WP_066867612.1">
    <property type="nucleotide sequence ID" value="NZ_LNQB01000027.1"/>
</dbReference>
<dbReference type="GO" id="GO:0000271">
    <property type="term" value="P:polysaccharide biosynthetic process"/>
    <property type="evidence" value="ECO:0007669"/>
    <property type="project" value="InterPro"/>
</dbReference>
<comment type="caution">
    <text evidence="7">The sequence shown here is derived from an EMBL/GenBank/DDBJ whole genome shotgun (WGS) entry which is preliminary data.</text>
</comment>
<feature type="transmembrane region" description="Helical" evidence="5">
    <location>
        <begin position="7"/>
        <end position="24"/>
    </location>
</feature>
<evidence type="ECO:0000256" key="4">
    <source>
        <dbReference type="ARBA" id="ARBA00023136"/>
    </source>
</evidence>
<keyword evidence="2 5" id="KW-0812">Transmembrane</keyword>
<dbReference type="GO" id="GO:0016020">
    <property type="term" value="C:membrane"/>
    <property type="evidence" value="ECO:0007669"/>
    <property type="project" value="UniProtKB-SubCell"/>
</dbReference>
<feature type="transmembrane region" description="Helical" evidence="5">
    <location>
        <begin position="36"/>
        <end position="56"/>
    </location>
</feature>
<evidence type="ECO:0000256" key="5">
    <source>
        <dbReference type="SAM" id="Phobius"/>
    </source>
</evidence>
<name>A0A178YSZ2_SINSA</name>
<dbReference type="EMBL" id="LNQB01000027">
    <property type="protein sequence ID" value="OAP50497.1"/>
    <property type="molecule type" value="Genomic_DNA"/>
</dbReference>
<dbReference type="Pfam" id="PF04138">
    <property type="entry name" value="GtrA_DPMS_TM"/>
    <property type="match status" value="1"/>
</dbReference>
<proteinExistence type="predicted"/>
<evidence type="ECO:0000256" key="3">
    <source>
        <dbReference type="ARBA" id="ARBA00022989"/>
    </source>
</evidence>
<dbReference type="NCBIfam" id="NF037976">
    <property type="entry name" value="gtrA_1"/>
    <property type="match status" value="1"/>
</dbReference>
<keyword evidence="4 5" id="KW-0472">Membrane</keyword>
<dbReference type="STRING" id="36856.ATB98_14950"/>
<sequence length="140" mass="15623">MKRQGLTVRYAAFAAIATVVNVTMQHAVLQFGDTSAFFALAMSVGTIAGLLIKYPLDKFWIFHDQEIGLKNDGWKFSLYTAVGGLTTIISWSAEAASWSIWRTELMRDLGAVIGLTIGYMVKYQLDKRVVFADRQLRIAP</sequence>
<organism evidence="7 8">
    <name type="scientific">Sinorhizobium saheli</name>
    <dbReference type="NCBI Taxonomy" id="36856"/>
    <lineage>
        <taxon>Bacteria</taxon>
        <taxon>Pseudomonadati</taxon>
        <taxon>Pseudomonadota</taxon>
        <taxon>Alphaproteobacteria</taxon>
        <taxon>Hyphomicrobiales</taxon>
        <taxon>Rhizobiaceae</taxon>
        <taxon>Sinorhizobium/Ensifer group</taxon>
        <taxon>Sinorhizobium</taxon>
    </lineage>
</organism>